<dbReference type="EMBL" id="MN103543">
    <property type="protein sequence ID" value="QEM41930.1"/>
    <property type="molecule type" value="Genomic_DNA"/>
</dbReference>
<dbReference type="Proteomes" id="UP000322144">
    <property type="component" value="Segment"/>
</dbReference>
<sequence>MSNIPFYWTVKTTGLTESELINTVLRLHEEVDSVNDTIIDGTLVDLDVLLEVKGQDDLVDDAIIDWIRDNYKAGDNIVLKVKTNRFVFGWFAQGIVDIGAILQKYEQVPDMPMVFDTFKLKDYNKEKPRKKGFFEQFKESINPLVELAYQNKGSIAGIALVAGSVLFAKKLQDDLVKTTEETVRKTMQEFEPPTVEIHIDEYGTFEDVIVD</sequence>
<evidence type="ECO:0000313" key="2">
    <source>
        <dbReference type="Proteomes" id="UP000322144"/>
    </source>
</evidence>
<protein>
    <submittedName>
        <fullName evidence="1">Uncharacterized protein</fullName>
    </submittedName>
</protein>
<keyword evidence="2" id="KW-1185">Reference proteome</keyword>
<dbReference type="GeneID" id="77936951"/>
<dbReference type="KEGG" id="vg:77936951"/>
<proteinExistence type="predicted"/>
<name>A0A5C1K7S4_9CAUD</name>
<accession>A0A5C1K7S4</accession>
<dbReference type="RefSeq" id="YP_010660941.1">
    <property type="nucleotide sequence ID" value="NC_070882.1"/>
</dbReference>
<reference evidence="1 2" key="1">
    <citation type="submission" date="2019-06" db="EMBL/GenBank/DDBJ databases">
        <title>A distant relative of Phikzvirus genus phages from a therapeutic phage collection.</title>
        <authorList>
            <person name="Hejnowicz M.S."/>
            <person name="Dabrowski K."/>
            <person name="Gawor J."/>
            <person name="Weber-Dabrowska B."/>
            <person name="Gromadka R."/>
            <person name="Lobocka M.B."/>
        </authorList>
    </citation>
    <scope>NUCLEOTIDE SEQUENCE [LARGE SCALE GENOMIC DNA]</scope>
</reference>
<organism evidence="1 2">
    <name type="scientific">Pseudomonas phage vB_PaeM_PS119XW</name>
    <dbReference type="NCBI Taxonomy" id="2601632"/>
    <lineage>
        <taxon>Viruses</taxon>
        <taxon>Duplodnaviria</taxon>
        <taxon>Heunggongvirae</taxon>
        <taxon>Uroviricota</taxon>
        <taxon>Caudoviricetes</taxon>
        <taxon>Chimalliviridae</taxon>
        <taxon>Pawinskivirus</taxon>
        <taxon>Pawinskivirus PS119XW</taxon>
    </lineage>
</organism>
<evidence type="ECO:0000313" key="1">
    <source>
        <dbReference type="EMBL" id="QEM41930.1"/>
    </source>
</evidence>